<feature type="signal peptide" evidence="2">
    <location>
        <begin position="1"/>
        <end position="20"/>
    </location>
</feature>
<name>A0A3L6KTB3_9TRYP</name>
<comment type="caution">
    <text evidence="3">The sequence shown here is derived from an EMBL/GenBank/DDBJ whole genome shotgun (WGS) entry which is preliminary data.</text>
</comment>
<proteinExistence type="predicted"/>
<organism evidence="3 4">
    <name type="scientific">Trypanosoma brucei equiperdum</name>
    <dbReference type="NCBI Taxonomy" id="630700"/>
    <lineage>
        <taxon>Eukaryota</taxon>
        <taxon>Discoba</taxon>
        <taxon>Euglenozoa</taxon>
        <taxon>Kinetoplastea</taxon>
        <taxon>Metakinetoplastina</taxon>
        <taxon>Trypanosomatida</taxon>
        <taxon>Trypanosomatidae</taxon>
        <taxon>Trypanosoma</taxon>
    </lineage>
</organism>
<sequence length="462" mass="48978">MIASAVAAALLLSTLATSQAKTPACAKPCQCAMRLKRRFDVYKGEMETAIEKAAQQQRALRSLVLAAAASTGRNRAKILPVLAAAGAIVKRCEEDLKAHQQTHATAHAKVSIARELLTALGKIASNKGEYKAILDGSGQFNPATKSAETFGQIKEDATCATADTEADDAMTRATEKEDEVPDVANKIVLTNQCVRTAGTACTGSTSFGASGSISYKLTVSNDAVVVYTPFSTDHSAPSPVTKADFKIATAAIAAANTELKNLRATPDLATCTKDIRVFNTIKGEHAFKLMALKALANKPDAEKVDSSDSAALQLSVDEAYGTNGGDYVNGFWKDIDSTPVPKADGAAETTEDLRNRLAADAHSEGIARLFLKTLVDEEKKQKTKQKVDETKSEDCSSKKENECKGECVLVDGVCKPAAEKGEEESKEKDGKAASTCAGRDKKHTAPLRAANGMEKNAKILLF</sequence>
<reference evidence="3 4" key="1">
    <citation type="submission" date="2018-09" db="EMBL/GenBank/DDBJ databases">
        <title>whole genome sequence of T. equiperdum IVM-t1 strain.</title>
        <authorList>
            <person name="Suganuma K."/>
        </authorList>
    </citation>
    <scope>NUCLEOTIDE SEQUENCE [LARGE SCALE GENOMIC DNA]</scope>
    <source>
        <strain evidence="3 4">IVM-t1</strain>
    </source>
</reference>
<dbReference type="EMBL" id="QSBY01000018">
    <property type="protein sequence ID" value="RHW66901.1"/>
    <property type="molecule type" value="Genomic_DNA"/>
</dbReference>
<evidence type="ECO:0000313" key="3">
    <source>
        <dbReference type="EMBL" id="RHW66901.1"/>
    </source>
</evidence>
<feature type="compositionally biased region" description="Basic and acidic residues" evidence="1">
    <location>
        <begin position="418"/>
        <end position="431"/>
    </location>
</feature>
<feature type="region of interest" description="Disordered" evidence="1">
    <location>
        <begin position="418"/>
        <end position="451"/>
    </location>
</feature>
<gene>
    <name evidence="3" type="ORF">DPX39_000073400</name>
</gene>
<feature type="chain" id="PRO_5018082182" evidence="2">
    <location>
        <begin position="21"/>
        <end position="462"/>
    </location>
</feature>
<evidence type="ECO:0000313" key="4">
    <source>
        <dbReference type="Proteomes" id="UP000266743"/>
    </source>
</evidence>
<evidence type="ECO:0000256" key="1">
    <source>
        <dbReference type="SAM" id="MobiDB-lite"/>
    </source>
</evidence>
<evidence type="ECO:0000256" key="2">
    <source>
        <dbReference type="SAM" id="SignalP"/>
    </source>
</evidence>
<protein>
    <submittedName>
        <fullName evidence="3">Variant surface glycoprotein</fullName>
    </submittedName>
</protein>
<keyword evidence="2" id="KW-0732">Signal</keyword>
<accession>A0A3L6KTB3</accession>
<dbReference type="SUPFAM" id="SSF58087">
    <property type="entry name" value="Variant surface glycoprotein (N-terminal domain)"/>
    <property type="match status" value="1"/>
</dbReference>
<dbReference type="AlphaFoldDB" id="A0A3L6KTB3"/>
<dbReference type="Proteomes" id="UP000266743">
    <property type="component" value="Unassembled WGS sequence"/>
</dbReference>